<dbReference type="AlphaFoldDB" id="A0A9X3ED02"/>
<dbReference type="PROSITE" id="PS51208">
    <property type="entry name" value="AUTOTRANSPORTER"/>
    <property type="match status" value="1"/>
</dbReference>
<dbReference type="Proteomes" id="UP001144805">
    <property type="component" value="Unassembled WGS sequence"/>
</dbReference>
<gene>
    <name evidence="3" type="ORF">OSH07_16020</name>
</gene>
<evidence type="ECO:0000313" key="4">
    <source>
        <dbReference type="Proteomes" id="UP001144805"/>
    </source>
</evidence>
<comment type="caution">
    <text evidence="3">The sequence shown here is derived from an EMBL/GenBank/DDBJ whole genome shotgun (WGS) entry which is preliminary data.</text>
</comment>
<evidence type="ECO:0000259" key="2">
    <source>
        <dbReference type="PROSITE" id="PS51208"/>
    </source>
</evidence>
<dbReference type="Pfam" id="PF03797">
    <property type="entry name" value="Autotransporter"/>
    <property type="match status" value="1"/>
</dbReference>
<keyword evidence="1" id="KW-0732">Signal</keyword>
<dbReference type="NCBIfam" id="TIGR01414">
    <property type="entry name" value="autotrans_barl"/>
    <property type="match status" value="1"/>
</dbReference>
<organism evidence="3 4">
    <name type="scientific">Kaistia nematophila</name>
    <dbReference type="NCBI Taxonomy" id="2994654"/>
    <lineage>
        <taxon>Bacteria</taxon>
        <taxon>Pseudomonadati</taxon>
        <taxon>Pseudomonadota</taxon>
        <taxon>Alphaproteobacteria</taxon>
        <taxon>Hyphomicrobiales</taxon>
        <taxon>Kaistiaceae</taxon>
        <taxon>Kaistia</taxon>
    </lineage>
</organism>
<accession>A0A9X3ED02</accession>
<dbReference type="InterPro" id="IPR006315">
    <property type="entry name" value="OM_autotransptr_brl_dom"/>
</dbReference>
<evidence type="ECO:0000256" key="1">
    <source>
        <dbReference type="ARBA" id="ARBA00022729"/>
    </source>
</evidence>
<dbReference type="EMBL" id="JAPKNK010000006">
    <property type="protein sequence ID" value="MCX5570715.1"/>
    <property type="molecule type" value="Genomic_DNA"/>
</dbReference>
<dbReference type="RefSeq" id="WP_266339671.1">
    <property type="nucleotide sequence ID" value="NZ_JAPKNK010000006.1"/>
</dbReference>
<proteinExistence type="predicted"/>
<dbReference type="SUPFAM" id="SSF103515">
    <property type="entry name" value="Autotransporter"/>
    <property type="match status" value="1"/>
</dbReference>
<dbReference type="InterPro" id="IPR005546">
    <property type="entry name" value="Autotransporte_beta"/>
</dbReference>
<dbReference type="InterPro" id="IPR013425">
    <property type="entry name" value="Autotrns_rpt"/>
</dbReference>
<dbReference type="SMART" id="SM00869">
    <property type="entry name" value="Autotransporter"/>
    <property type="match status" value="1"/>
</dbReference>
<sequence length="918" mass="92430">MASFKRGSADRSALPHSLARTRWAAGASLVALTAVLAIPASAAQIVVETESELNGLVGAAPSAPGTIEVAATDQLILNNTGAVTFSDQILLDGVAWANPYGTFTKMGAGTLTLNGASILGGEAYVAGGTVNFTGSSTVDYLAVGSGGSNLGAMTIGSGASVAFGVGLSVGYYGGVGTVDQTGGTVTVSPTCGDEARCAALHIGNQGGQGTYTISGGELVVDAARMTIGRNTTQTTGTSGTLNIEGGTVSIQNSGYLAIGFGRETNNGAADATGAINQTGGVLRVDGTSSLFLAGTGAGTYDLNGGALEIGGSSLRAHRVNGQGSYAFNLGGGTIRVIGSQLVTAADVDATLVDGTTSTFDTSTFGADWRGDLLGQGGLVKLGASELKIGSLSSEISGLQIAEGSVALGSSAQFKSSLASTTLDLAVGTRLKVNGDFSLGDEDTFVVGIDSNGQAGRIEVSGAADLDGATLQIDSSSGYKANYNYTIVTATSFNQSGNADDTFQIAPHDFAFVSPELLYGNGGTELYLRLVRESAFASAAQTANQKAAANGLDSVGSGSLYEAMEVVSTADAPAALNAISGEIHAASASALLNESYFLRDAVLGRLQYPSKGATAPAASLASGYAEADKRSAAPFPGTAAAPAAEPNTFWTQAYGSWGHSDGDANVAKLNRSTGGVLVGYDHTFGQDWLIGAAAGYSRTSFSLDDRASSGDSNNYHLLAYAGGKVSDVNVRLGASYSWNEVDTTRHVSIPGFFETEKADYSAGTAQVFGELGYDVAVSAATTIEPFAGLAYVHLSTDGYNETGGSAALAVDGANQGVTYGTLGLRAEHKIVVGNVGVTLQGSAAWQHAWGDVIPVSTLAFSGGDAFQVTGAPIAKDAALLKAGFDVDVTAGAKLGLFYAGQLASDAADNSIQGRLSVAF</sequence>
<dbReference type="Gene3D" id="2.40.128.130">
    <property type="entry name" value="Autotransporter beta-domain"/>
    <property type="match status" value="1"/>
</dbReference>
<dbReference type="InterPro" id="IPR036709">
    <property type="entry name" value="Autotransporte_beta_dom_sf"/>
</dbReference>
<evidence type="ECO:0000313" key="3">
    <source>
        <dbReference type="EMBL" id="MCX5570715.1"/>
    </source>
</evidence>
<name>A0A9X3ED02_9HYPH</name>
<protein>
    <submittedName>
        <fullName evidence="3">Autotransporter domain-containing protein</fullName>
    </submittedName>
</protein>
<feature type="domain" description="Autotransporter" evidence="2">
    <location>
        <begin position="641"/>
        <end position="918"/>
    </location>
</feature>
<keyword evidence="4" id="KW-1185">Reference proteome</keyword>
<dbReference type="NCBIfam" id="TIGR02601">
    <property type="entry name" value="autotrns_rpt"/>
    <property type="match status" value="1"/>
</dbReference>
<reference evidence="3" key="1">
    <citation type="submission" date="2022-11" db="EMBL/GenBank/DDBJ databases">
        <title>Biodiversity and phylogenetic relationships of bacteria.</title>
        <authorList>
            <person name="Machado R.A.R."/>
            <person name="Bhat A."/>
            <person name="Loulou A."/>
            <person name="Kallel S."/>
        </authorList>
    </citation>
    <scope>NUCLEOTIDE SEQUENCE</scope>
    <source>
        <strain evidence="3">K-TC2</strain>
    </source>
</reference>
<dbReference type="GO" id="GO:0019867">
    <property type="term" value="C:outer membrane"/>
    <property type="evidence" value="ECO:0007669"/>
    <property type="project" value="InterPro"/>
</dbReference>